<protein>
    <submittedName>
        <fullName evidence="2">Uncharacterized protein</fullName>
    </submittedName>
</protein>
<reference evidence="2" key="1">
    <citation type="journal article" date="2021" name="Nat. Commun.">
        <title>Genetic determinants of endophytism in the Arabidopsis root mycobiome.</title>
        <authorList>
            <person name="Mesny F."/>
            <person name="Miyauchi S."/>
            <person name="Thiergart T."/>
            <person name="Pickel B."/>
            <person name="Atanasova L."/>
            <person name="Karlsson M."/>
            <person name="Huettel B."/>
            <person name="Barry K.W."/>
            <person name="Haridas S."/>
            <person name="Chen C."/>
            <person name="Bauer D."/>
            <person name="Andreopoulos W."/>
            <person name="Pangilinan J."/>
            <person name="LaButti K."/>
            <person name="Riley R."/>
            <person name="Lipzen A."/>
            <person name="Clum A."/>
            <person name="Drula E."/>
            <person name="Henrissat B."/>
            <person name="Kohler A."/>
            <person name="Grigoriev I.V."/>
            <person name="Martin F.M."/>
            <person name="Hacquard S."/>
        </authorList>
    </citation>
    <scope>NUCLEOTIDE SEQUENCE</scope>
    <source>
        <strain evidence="2">MPI-CAGE-AT-0147</strain>
    </source>
</reference>
<feature type="transmembrane region" description="Helical" evidence="1">
    <location>
        <begin position="46"/>
        <end position="68"/>
    </location>
</feature>
<dbReference type="AlphaFoldDB" id="A0A9P9JLB9"/>
<sequence>MSGWILSIACPRMIFTSFFLVFQTMFGDRYGDEVYWIPWELGSDKVVGQFCISTPTLGIYLILLIPLFPY</sequence>
<name>A0A9P9JLB9_9HYPO</name>
<accession>A0A9P9JLB9</accession>
<evidence type="ECO:0000256" key="1">
    <source>
        <dbReference type="SAM" id="Phobius"/>
    </source>
</evidence>
<evidence type="ECO:0000313" key="2">
    <source>
        <dbReference type="EMBL" id="KAH7170717.1"/>
    </source>
</evidence>
<keyword evidence="1" id="KW-0472">Membrane</keyword>
<evidence type="ECO:0000313" key="3">
    <source>
        <dbReference type="Proteomes" id="UP000738349"/>
    </source>
</evidence>
<comment type="caution">
    <text evidence="2">The sequence shown here is derived from an EMBL/GenBank/DDBJ whole genome shotgun (WGS) entry which is preliminary data.</text>
</comment>
<dbReference type="Proteomes" id="UP000738349">
    <property type="component" value="Unassembled WGS sequence"/>
</dbReference>
<keyword evidence="1" id="KW-1133">Transmembrane helix</keyword>
<feature type="transmembrane region" description="Helical" evidence="1">
    <location>
        <begin position="5"/>
        <end position="26"/>
    </location>
</feature>
<proteinExistence type="predicted"/>
<dbReference type="EMBL" id="JAGMUV010000002">
    <property type="protein sequence ID" value="KAH7170717.1"/>
    <property type="molecule type" value="Genomic_DNA"/>
</dbReference>
<keyword evidence="3" id="KW-1185">Reference proteome</keyword>
<organism evidence="2 3">
    <name type="scientific">Dactylonectria macrodidyma</name>
    <dbReference type="NCBI Taxonomy" id="307937"/>
    <lineage>
        <taxon>Eukaryota</taxon>
        <taxon>Fungi</taxon>
        <taxon>Dikarya</taxon>
        <taxon>Ascomycota</taxon>
        <taxon>Pezizomycotina</taxon>
        <taxon>Sordariomycetes</taxon>
        <taxon>Hypocreomycetidae</taxon>
        <taxon>Hypocreales</taxon>
        <taxon>Nectriaceae</taxon>
        <taxon>Dactylonectria</taxon>
    </lineage>
</organism>
<gene>
    <name evidence="2" type="ORF">EDB81DRAFT_177063</name>
</gene>
<keyword evidence="1" id="KW-0812">Transmembrane</keyword>